<dbReference type="InterPro" id="IPR037401">
    <property type="entry name" value="SnoaL-like"/>
</dbReference>
<keyword evidence="3" id="KW-1185">Reference proteome</keyword>
<evidence type="ECO:0000259" key="1">
    <source>
        <dbReference type="Pfam" id="PF13577"/>
    </source>
</evidence>
<proteinExistence type="predicted"/>
<reference evidence="2 3" key="1">
    <citation type="submission" date="2020-04" db="EMBL/GenBank/DDBJ databases">
        <title>Novel species.</title>
        <authorList>
            <person name="Teo W.F.A."/>
            <person name="Lipun K."/>
            <person name="Srisuk N."/>
            <person name="Duangmal K."/>
        </authorList>
    </citation>
    <scope>NUCLEOTIDE SEQUENCE [LARGE SCALE GENOMIC DNA]</scope>
    <source>
        <strain evidence="2 3">K13G38</strain>
    </source>
</reference>
<organism evidence="2 3">
    <name type="scientific">Amycolatopsis acididurans</name>
    <dbReference type="NCBI Taxonomy" id="2724524"/>
    <lineage>
        <taxon>Bacteria</taxon>
        <taxon>Bacillati</taxon>
        <taxon>Actinomycetota</taxon>
        <taxon>Actinomycetes</taxon>
        <taxon>Pseudonocardiales</taxon>
        <taxon>Pseudonocardiaceae</taxon>
        <taxon>Amycolatopsis</taxon>
    </lineage>
</organism>
<dbReference type="CDD" id="cd00531">
    <property type="entry name" value="NTF2_like"/>
    <property type="match status" value="1"/>
</dbReference>
<name>A0ABX1IWZ8_9PSEU</name>
<dbReference type="RefSeq" id="WP_168511511.1">
    <property type="nucleotide sequence ID" value="NZ_JAAXLS010000002.1"/>
</dbReference>
<sequence>MNPGVVADVSAETLLRVHQLYAAQSHFIDGGRARDWAATFTSDGEFHSPSYPAPVAGTDELIAFAERFAAGDGVTRHVITNLYIEQATEHEATVVAYLQIVHTAPDGPSRLVRQTTITDRLSFDGTWRIRRREVRRDDQNR</sequence>
<accession>A0ABX1IWZ8</accession>
<comment type="caution">
    <text evidence="2">The sequence shown here is derived from an EMBL/GenBank/DDBJ whole genome shotgun (WGS) entry which is preliminary data.</text>
</comment>
<dbReference type="SUPFAM" id="SSF54427">
    <property type="entry name" value="NTF2-like"/>
    <property type="match status" value="1"/>
</dbReference>
<evidence type="ECO:0000313" key="2">
    <source>
        <dbReference type="EMBL" id="NKQ52020.1"/>
    </source>
</evidence>
<dbReference type="EMBL" id="JAAXLS010000002">
    <property type="protein sequence ID" value="NKQ52020.1"/>
    <property type="molecule type" value="Genomic_DNA"/>
</dbReference>
<dbReference type="Gene3D" id="3.10.450.50">
    <property type="match status" value="1"/>
</dbReference>
<dbReference type="InterPro" id="IPR032710">
    <property type="entry name" value="NTF2-like_dom_sf"/>
</dbReference>
<dbReference type="Pfam" id="PF13577">
    <property type="entry name" value="SnoaL_4"/>
    <property type="match status" value="1"/>
</dbReference>
<feature type="domain" description="SnoaL-like" evidence="1">
    <location>
        <begin position="12"/>
        <end position="132"/>
    </location>
</feature>
<protein>
    <submittedName>
        <fullName evidence="2">Nuclear transport factor 2 family protein</fullName>
    </submittedName>
</protein>
<gene>
    <name evidence="2" type="ORF">HFP15_03910</name>
</gene>
<evidence type="ECO:0000313" key="3">
    <source>
        <dbReference type="Proteomes" id="UP000715441"/>
    </source>
</evidence>
<dbReference type="Proteomes" id="UP000715441">
    <property type="component" value="Unassembled WGS sequence"/>
</dbReference>